<organism evidence="1 2">
    <name type="scientific">Stylosanthes scabra</name>
    <dbReference type="NCBI Taxonomy" id="79078"/>
    <lineage>
        <taxon>Eukaryota</taxon>
        <taxon>Viridiplantae</taxon>
        <taxon>Streptophyta</taxon>
        <taxon>Embryophyta</taxon>
        <taxon>Tracheophyta</taxon>
        <taxon>Spermatophyta</taxon>
        <taxon>Magnoliopsida</taxon>
        <taxon>eudicotyledons</taxon>
        <taxon>Gunneridae</taxon>
        <taxon>Pentapetalae</taxon>
        <taxon>rosids</taxon>
        <taxon>fabids</taxon>
        <taxon>Fabales</taxon>
        <taxon>Fabaceae</taxon>
        <taxon>Papilionoideae</taxon>
        <taxon>50 kb inversion clade</taxon>
        <taxon>dalbergioids sensu lato</taxon>
        <taxon>Dalbergieae</taxon>
        <taxon>Pterocarpus clade</taxon>
        <taxon>Stylosanthes</taxon>
    </lineage>
</organism>
<dbReference type="EMBL" id="JASCZI010272315">
    <property type="protein sequence ID" value="MED6221625.1"/>
    <property type="molecule type" value="Genomic_DNA"/>
</dbReference>
<name>A0ABU6ZI39_9FABA</name>
<evidence type="ECO:0000313" key="1">
    <source>
        <dbReference type="EMBL" id="MED6221625.1"/>
    </source>
</evidence>
<protein>
    <submittedName>
        <fullName evidence="1">Uncharacterized protein</fullName>
    </submittedName>
</protein>
<accession>A0ABU6ZI39</accession>
<evidence type="ECO:0000313" key="2">
    <source>
        <dbReference type="Proteomes" id="UP001341840"/>
    </source>
</evidence>
<keyword evidence="2" id="KW-1185">Reference proteome</keyword>
<comment type="caution">
    <text evidence="1">The sequence shown here is derived from an EMBL/GenBank/DDBJ whole genome shotgun (WGS) entry which is preliminary data.</text>
</comment>
<sequence length="158" mass="17960">MFRIIGSVVGLYIHRVLELLGELFRKDCEGEGVFIVFLRGRVSGHSRRLPRTGAFFQQALLSDGHGFRPFHRLGGDLYFPSLSLEELSQGSFHLLDVLVLRDHSLLRGVQRYVLVTTFVVMLSVHHLWLGGSAFVSQHDSKVYFPTDGANVKHRRTKQ</sequence>
<dbReference type="Proteomes" id="UP001341840">
    <property type="component" value="Unassembled WGS sequence"/>
</dbReference>
<reference evidence="1 2" key="1">
    <citation type="journal article" date="2023" name="Plants (Basel)">
        <title>Bridging the Gap: Combining Genomics and Transcriptomics Approaches to Understand Stylosanthes scabra, an Orphan Legume from the Brazilian Caatinga.</title>
        <authorList>
            <person name="Ferreira-Neto J.R.C."/>
            <person name="da Silva M.D."/>
            <person name="Binneck E."/>
            <person name="de Melo N.F."/>
            <person name="da Silva R.H."/>
            <person name="de Melo A.L.T.M."/>
            <person name="Pandolfi V."/>
            <person name="Bustamante F.O."/>
            <person name="Brasileiro-Vidal A.C."/>
            <person name="Benko-Iseppon A.M."/>
        </authorList>
    </citation>
    <scope>NUCLEOTIDE SEQUENCE [LARGE SCALE GENOMIC DNA]</scope>
    <source>
        <tissue evidence="1">Leaves</tissue>
    </source>
</reference>
<gene>
    <name evidence="1" type="ORF">PIB30_056619</name>
</gene>
<proteinExistence type="predicted"/>